<evidence type="ECO:0000256" key="5">
    <source>
        <dbReference type="ARBA" id="ARBA00022840"/>
    </source>
</evidence>
<organism evidence="9 10">
    <name type="scientific">Zhihengliuella alba</name>
    <dbReference type="NCBI Taxonomy" id="547018"/>
    <lineage>
        <taxon>Bacteria</taxon>
        <taxon>Bacillati</taxon>
        <taxon>Actinomycetota</taxon>
        <taxon>Actinomycetes</taxon>
        <taxon>Micrococcales</taxon>
        <taxon>Micrococcaceae</taxon>
        <taxon>Zhihengliuella</taxon>
    </lineage>
</organism>
<keyword evidence="2 7" id="KW-0808">Transferase</keyword>
<dbReference type="Pfam" id="PF01636">
    <property type="entry name" value="APH"/>
    <property type="match status" value="1"/>
</dbReference>
<dbReference type="Gene3D" id="3.30.200.20">
    <property type="entry name" value="Phosphorylase Kinase, domain 1"/>
    <property type="match status" value="1"/>
</dbReference>
<evidence type="ECO:0000313" key="9">
    <source>
        <dbReference type="EMBL" id="GAA3712897.1"/>
    </source>
</evidence>
<evidence type="ECO:0000256" key="6">
    <source>
        <dbReference type="ARBA" id="ARBA00023251"/>
    </source>
</evidence>
<keyword evidence="4 7" id="KW-0418">Kinase</keyword>
<keyword evidence="5 7" id="KW-0067">ATP-binding</keyword>
<name>A0ABP7E1G8_9MICC</name>
<evidence type="ECO:0000313" key="10">
    <source>
        <dbReference type="Proteomes" id="UP001501536"/>
    </source>
</evidence>
<keyword evidence="10" id="KW-1185">Reference proteome</keyword>
<evidence type="ECO:0000256" key="7">
    <source>
        <dbReference type="PIRNR" id="PIRNR000706"/>
    </source>
</evidence>
<comment type="caution">
    <text evidence="9">The sequence shown here is derived from an EMBL/GenBank/DDBJ whole genome shotgun (WGS) entry which is preliminary data.</text>
</comment>
<dbReference type="InterPro" id="IPR011009">
    <property type="entry name" value="Kinase-like_dom_sf"/>
</dbReference>
<dbReference type="InterPro" id="IPR002575">
    <property type="entry name" value="Aminoglycoside_PTrfase"/>
</dbReference>
<dbReference type="Proteomes" id="UP001501536">
    <property type="component" value="Unassembled WGS sequence"/>
</dbReference>
<evidence type="ECO:0000256" key="3">
    <source>
        <dbReference type="ARBA" id="ARBA00022741"/>
    </source>
</evidence>
<dbReference type="SUPFAM" id="SSF56112">
    <property type="entry name" value="Protein kinase-like (PK-like)"/>
    <property type="match status" value="1"/>
</dbReference>
<accession>A0ABP7E1G8</accession>
<sequence>MPFRPLAAAPEADVEVPAPVAEYAAGHGVGPDRVLPVWRNELGGLTFRLGLPSGGAEFAKWSPAAAGLDLRAEAERLAWAADFTPVPRPLHTARHDDGSHLLVTAGVPGESAVSPRWIAQPEQAARAIGTGLRALHDALPVDGCPFDWSLGSRLARAGDAALGRALAAEAPRIDRLVVCQGDACAPNTLIGEDGAWSAHVDLGALGVADFWADLAIAAWSTVWNYGAGFEHLVYDAYGVAPDAERIAFYRAVWDAT</sequence>
<dbReference type="Gene3D" id="3.90.1200.10">
    <property type="match status" value="1"/>
</dbReference>
<feature type="domain" description="Aminoglycoside phosphotransferase" evidence="8">
    <location>
        <begin position="46"/>
        <end position="248"/>
    </location>
</feature>
<dbReference type="InterPro" id="IPR024165">
    <property type="entry name" value="Kan/Strep_kinase"/>
</dbReference>
<dbReference type="CDD" id="cd05150">
    <property type="entry name" value="APH"/>
    <property type="match status" value="1"/>
</dbReference>
<protein>
    <submittedName>
        <fullName evidence="9">Aminoglycoside 3'-phosphotransferase</fullName>
    </submittedName>
</protein>
<keyword evidence="3 7" id="KW-0547">Nucleotide-binding</keyword>
<gene>
    <name evidence="9" type="ORF">GCM10022377_28360</name>
</gene>
<evidence type="ECO:0000256" key="2">
    <source>
        <dbReference type="ARBA" id="ARBA00022679"/>
    </source>
</evidence>
<evidence type="ECO:0000259" key="8">
    <source>
        <dbReference type="Pfam" id="PF01636"/>
    </source>
</evidence>
<evidence type="ECO:0000256" key="1">
    <source>
        <dbReference type="ARBA" id="ARBA00006219"/>
    </source>
</evidence>
<reference evidence="10" key="1">
    <citation type="journal article" date="2019" name="Int. J. Syst. Evol. Microbiol.">
        <title>The Global Catalogue of Microorganisms (GCM) 10K type strain sequencing project: providing services to taxonomists for standard genome sequencing and annotation.</title>
        <authorList>
            <consortium name="The Broad Institute Genomics Platform"/>
            <consortium name="The Broad Institute Genome Sequencing Center for Infectious Disease"/>
            <person name="Wu L."/>
            <person name="Ma J."/>
        </authorList>
    </citation>
    <scope>NUCLEOTIDE SEQUENCE [LARGE SCALE GENOMIC DNA]</scope>
    <source>
        <strain evidence="10">JCM 16961</strain>
    </source>
</reference>
<dbReference type="RefSeq" id="WP_344886132.1">
    <property type="nucleotide sequence ID" value="NZ_BAABCJ010000007.1"/>
</dbReference>
<evidence type="ECO:0000256" key="4">
    <source>
        <dbReference type="ARBA" id="ARBA00022777"/>
    </source>
</evidence>
<proteinExistence type="inferred from homology"/>
<keyword evidence="6 7" id="KW-0046">Antibiotic resistance</keyword>
<dbReference type="EMBL" id="BAABCJ010000007">
    <property type="protein sequence ID" value="GAA3712897.1"/>
    <property type="molecule type" value="Genomic_DNA"/>
</dbReference>
<dbReference type="PIRSF" id="PIRSF000706">
    <property type="entry name" value="Kanamycin_kin"/>
    <property type="match status" value="1"/>
</dbReference>
<comment type="similarity">
    <text evidence="1 7">Belongs to the aminoglycoside phosphotransferase family.</text>
</comment>